<comment type="subcellular location">
    <subcellularLocation>
        <location evidence="2">Cytoplasm</location>
    </subcellularLocation>
</comment>
<protein>
    <recommendedName>
        <fullName evidence="8">Amine oxidase domain-containing protein</fullName>
    </recommendedName>
</protein>
<name>A0AAP0PFR3_9MAGN</name>
<evidence type="ECO:0000256" key="4">
    <source>
        <dbReference type="ARBA" id="ARBA00022490"/>
    </source>
</evidence>
<dbReference type="Pfam" id="PF01593">
    <property type="entry name" value="Amino_oxidase"/>
    <property type="match status" value="1"/>
</dbReference>
<dbReference type="Gene3D" id="3.50.50.60">
    <property type="entry name" value="FAD/NAD(P)-binding domain"/>
    <property type="match status" value="1"/>
</dbReference>
<evidence type="ECO:0000256" key="3">
    <source>
        <dbReference type="ARBA" id="ARBA00005995"/>
    </source>
</evidence>
<sequence>MVSKKPKIVIIGAGMAGLVAAHNLYRASTLSSDHLFDLCVVEGGDRIGGRINTSELNGNLIELGATWIHGIFGSPVHQIAQQIGALHSDKPWERMDGFPEDSVTAFEDGSVADPSIVDPISNLYRNLMEFAKGKKKKKNKIPPILKGMSIGEFLRRGLDEYCVQRSHHFCNLLSSDGEEAVFAMNENIERTYTGAGDLFNLDFNSEHEYQEFPGEEITIAKGYSSIIEYLASAIPLGMIHLSKKVVKVEWCVEEVSVNYDRFSTPVKLHFEDGSVMEADHVIVTVSLGVLKSGIKDQHGNGMFSPPLPSFKTQAISRLGFGVVNKLFLQLNQNQNQNQNQVFPSLQMAFHQDNSCRDESIPWWIRRTASLLPIYNNSNVVLAWFAGKEAVELESLQDEEIIDGVSATISKFLPNSDGIHKCSNGEISGVVRSRWASDPLFMGSYSYVAVGSSGDDIDSMAKPLPISTKDGSTPPPLQILFAGEATHRTHYSTTHGAYYSGVREANRLLQHYNCAVSSELLLH</sequence>
<dbReference type="GO" id="GO:0005737">
    <property type="term" value="C:cytoplasm"/>
    <property type="evidence" value="ECO:0007669"/>
    <property type="project" value="UniProtKB-SubCell"/>
</dbReference>
<evidence type="ECO:0000313" key="9">
    <source>
        <dbReference type="EMBL" id="KAK9142342.1"/>
    </source>
</evidence>
<dbReference type="SUPFAM" id="SSF54373">
    <property type="entry name" value="FAD-linked reductases, C-terminal domain"/>
    <property type="match status" value="1"/>
</dbReference>
<comment type="caution">
    <text evidence="9">The sequence shown here is derived from an EMBL/GenBank/DDBJ whole genome shotgun (WGS) entry which is preliminary data.</text>
</comment>
<gene>
    <name evidence="9" type="ORF">Syun_011742</name>
</gene>
<keyword evidence="10" id="KW-1185">Reference proteome</keyword>
<keyword evidence="7" id="KW-0560">Oxidoreductase</keyword>
<accession>A0AAP0PFR3</accession>
<evidence type="ECO:0000256" key="6">
    <source>
        <dbReference type="ARBA" id="ARBA00022827"/>
    </source>
</evidence>
<dbReference type="InterPro" id="IPR002937">
    <property type="entry name" value="Amino_oxidase"/>
</dbReference>
<evidence type="ECO:0000256" key="5">
    <source>
        <dbReference type="ARBA" id="ARBA00022630"/>
    </source>
</evidence>
<evidence type="ECO:0000259" key="8">
    <source>
        <dbReference type="Pfam" id="PF01593"/>
    </source>
</evidence>
<comment type="cofactor">
    <cofactor evidence="1">
        <name>FAD</name>
        <dbReference type="ChEBI" id="CHEBI:57692"/>
    </cofactor>
</comment>
<organism evidence="9 10">
    <name type="scientific">Stephania yunnanensis</name>
    <dbReference type="NCBI Taxonomy" id="152371"/>
    <lineage>
        <taxon>Eukaryota</taxon>
        <taxon>Viridiplantae</taxon>
        <taxon>Streptophyta</taxon>
        <taxon>Embryophyta</taxon>
        <taxon>Tracheophyta</taxon>
        <taxon>Spermatophyta</taxon>
        <taxon>Magnoliopsida</taxon>
        <taxon>Ranunculales</taxon>
        <taxon>Menispermaceae</taxon>
        <taxon>Menispermoideae</taxon>
        <taxon>Cissampelideae</taxon>
        <taxon>Stephania</taxon>
    </lineage>
</organism>
<evidence type="ECO:0000313" key="10">
    <source>
        <dbReference type="Proteomes" id="UP001420932"/>
    </source>
</evidence>
<dbReference type="PANTHER" id="PTHR10742">
    <property type="entry name" value="FLAVIN MONOAMINE OXIDASE"/>
    <property type="match status" value="1"/>
</dbReference>
<dbReference type="AlphaFoldDB" id="A0AAP0PFR3"/>
<feature type="domain" description="Amine oxidase" evidence="8">
    <location>
        <begin position="15"/>
        <end position="508"/>
    </location>
</feature>
<evidence type="ECO:0000256" key="1">
    <source>
        <dbReference type="ARBA" id="ARBA00001974"/>
    </source>
</evidence>
<keyword evidence="4" id="KW-0963">Cytoplasm</keyword>
<keyword evidence="5" id="KW-0285">Flavoprotein</keyword>
<evidence type="ECO:0000256" key="2">
    <source>
        <dbReference type="ARBA" id="ARBA00004496"/>
    </source>
</evidence>
<proteinExistence type="inferred from homology"/>
<evidence type="ECO:0000256" key="7">
    <source>
        <dbReference type="ARBA" id="ARBA00023002"/>
    </source>
</evidence>
<dbReference type="EMBL" id="JBBNAF010000005">
    <property type="protein sequence ID" value="KAK9142342.1"/>
    <property type="molecule type" value="Genomic_DNA"/>
</dbReference>
<dbReference type="SUPFAM" id="SSF51905">
    <property type="entry name" value="FAD/NAD(P)-binding domain"/>
    <property type="match status" value="1"/>
</dbReference>
<dbReference type="PANTHER" id="PTHR10742:SF405">
    <property type="entry name" value="PEROXISOMAL N(1)-ACETYL-SPERMINE_SPERMIDINE OXIDASE"/>
    <property type="match status" value="1"/>
</dbReference>
<dbReference type="GO" id="GO:0046592">
    <property type="term" value="F:polyamine oxidase activity"/>
    <property type="evidence" value="ECO:0007669"/>
    <property type="project" value="TreeGrafter"/>
</dbReference>
<comment type="similarity">
    <text evidence="3">Belongs to the flavin monoamine oxidase family.</text>
</comment>
<dbReference type="InterPro" id="IPR050281">
    <property type="entry name" value="Flavin_monoamine_oxidase"/>
</dbReference>
<reference evidence="9 10" key="1">
    <citation type="submission" date="2024-01" db="EMBL/GenBank/DDBJ databases">
        <title>Genome assemblies of Stephania.</title>
        <authorList>
            <person name="Yang L."/>
        </authorList>
    </citation>
    <scope>NUCLEOTIDE SEQUENCE [LARGE SCALE GENOMIC DNA]</scope>
    <source>
        <strain evidence="9">YNDBR</strain>
        <tissue evidence="9">Leaf</tissue>
    </source>
</reference>
<dbReference type="Gene3D" id="3.90.660.10">
    <property type="match status" value="1"/>
</dbReference>
<dbReference type="InterPro" id="IPR036188">
    <property type="entry name" value="FAD/NAD-bd_sf"/>
</dbReference>
<keyword evidence="6" id="KW-0274">FAD</keyword>
<dbReference type="Proteomes" id="UP001420932">
    <property type="component" value="Unassembled WGS sequence"/>
</dbReference>